<feature type="repeat" description="Filamin" evidence="4">
    <location>
        <begin position="457"/>
        <end position="550"/>
    </location>
</feature>
<evidence type="ECO:0000313" key="7">
    <source>
        <dbReference type="EMBL" id="PFX26831.1"/>
    </source>
</evidence>
<dbReference type="InterPro" id="IPR014756">
    <property type="entry name" value="Ig_E-set"/>
</dbReference>
<dbReference type="InterPro" id="IPR001715">
    <property type="entry name" value="CH_dom"/>
</dbReference>
<feature type="repeat" description="Filamin" evidence="4">
    <location>
        <begin position="925"/>
        <end position="1023"/>
    </location>
</feature>
<dbReference type="InterPro" id="IPR013783">
    <property type="entry name" value="Ig-like_fold"/>
</dbReference>
<dbReference type="CDD" id="cd21227">
    <property type="entry name" value="CH_jitterbug-like_rpt1"/>
    <property type="match status" value="1"/>
</dbReference>
<evidence type="ECO:0000256" key="5">
    <source>
        <dbReference type="SAM" id="MobiDB-lite"/>
    </source>
</evidence>
<feature type="domain" description="Calponin-homology (CH)" evidence="6">
    <location>
        <begin position="43"/>
        <end position="149"/>
    </location>
</feature>
<feature type="repeat" description="Filamin" evidence="4">
    <location>
        <begin position="362"/>
        <end position="458"/>
    </location>
</feature>
<feature type="repeat" description="Filamin" evidence="4">
    <location>
        <begin position="548"/>
        <end position="642"/>
    </location>
</feature>
<dbReference type="SMART" id="SM00033">
    <property type="entry name" value="CH"/>
    <property type="match status" value="3"/>
</dbReference>
<comment type="caution">
    <text evidence="7">The sequence shown here is derived from an EMBL/GenBank/DDBJ whole genome shotgun (WGS) entry which is preliminary data.</text>
</comment>
<feature type="repeat" description="Filamin" evidence="4">
    <location>
        <begin position="733"/>
        <end position="832"/>
    </location>
</feature>
<feature type="repeat" description="Filamin" evidence="4">
    <location>
        <begin position="640"/>
        <end position="735"/>
    </location>
</feature>
<dbReference type="PROSITE" id="PS00019">
    <property type="entry name" value="ACTININ_1"/>
    <property type="match status" value="1"/>
</dbReference>
<gene>
    <name evidence="7" type="primary">FLNA</name>
    <name evidence="7" type="ORF">AWC38_SpisGene8489</name>
</gene>
<dbReference type="GO" id="GO:0051015">
    <property type="term" value="F:actin filament binding"/>
    <property type="evidence" value="ECO:0007669"/>
    <property type="project" value="InterPro"/>
</dbReference>
<dbReference type="EMBL" id="LSMT01000117">
    <property type="protein sequence ID" value="PFX26831.1"/>
    <property type="molecule type" value="Genomic_DNA"/>
</dbReference>
<feature type="domain" description="Calponin-homology (CH)" evidence="6">
    <location>
        <begin position="156"/>
        <end position="256"/>
    </location>
</feature>
<organism evidence="7 8">
    <name type="scientific">Stylophora pistillata</name>
    <name type="common">Smooth cauliflower coral</name>
    <dbReference type="NCBI Taxonomy" id="50429"/>
    <lineage>
        <taxon>Eukaryota</taxon>
        <taxon>Metazoa</taxon>
        <taxon>Cnidaria</taxon>
        <taxon>Anthozoa</taxon>
        <taxon>Hexacorallia</taxon>
        <taxon>Scleractinia</taxon>
        <taxon>Astrocoeniina</taxon>
        <taxon>Pocilloporidae</taxon>
        <taxon>Stylophora</taxon>
    </lineage>
</organism>
<dbReference type="SUPFAM" id="SSF47576">
    <property type="entry name" value="Calponin-homology domain, CH-domain"/>
    <property type="match status" value="2"/>
</dbReference>
<feature type="domain" description="Calponin-homology (CH)" evidence="6">
    <location>
        <begin position="259"/>
        <end position="362"/>
    </location>
</feature>
<dbReference type="Pfam" id="PF00630">
    <property type="entry name" value="Filamin"/>
    <property type="match status" value="12"/>
</dbReference>
<dbReference type="InterPro" id="IPR036872">
    <property type="entry name" value="CH_dom_sf"/>
</dbReference>
<protein>
    <submittedName>
        <fullName evidence="7">Filamin-A</fullName>
    </submittedName>
</protein>
<feature type="repeat" description="Filamin" evidence="4">
    <location>
        <begin position="1236"/>
        <end position="1311"/>
    </location>
</feature>
<dbReference type="InterPro" id="IPR017868">
    <property type="entry name" value="Filamin/ABP280_repeat-like"/>
</dbReference>
<keyword evidence="8" id="KW-1185">Reference proteome</keyword>
<feature type="repeat" description="Filamin" evidence="4">
    <location>
        <begin position="1312"/>
        <end position="1405"/>
    </location>
</feature>
<keyword evidence="3" id="KW-0009">Actin-binding</keyword>
<reference evidence="8" key="1">
    <citation type="journal article" date="2017" name="bioRxiv">
        <title>Comparative analysis of the genomes of Stylophora pistillata and Acropora digitifera provides evidence for extensive differences between species of corals.</title>
        <authorList>
            <person name="Voolstra C.R."/>
            <person name="Li Y."/>
            <person name="Liew Y.J."/>
            <person name="Baumgarten S."/>
            <person name="Zoccola D."/>
            <person name="Flot J.-F."/>
            <person name="Tambutte S."/>
            <person name="Allemand D."/>
            <person name="Aranda M."/>
        </authorList>
    </citation>
    <scope>NUCLEOTIDE SEQUENCE [LARGE SCALE GENOMIC DNA]</scope>
</reference>
<dbReference type="FunFam" id="2.60.40.10:FF:001145">
    <property type="entry name" value="Jitterbug, isoform I"/>
    <property type="match status" value="1"/>
</dbReference>
<dbReference type="PROSITE" id="PS50021">
    <property type="entry name" value="CH"/>
    <property type="match status" value="3"/>
</dbReference>
<dbReference type="SUPFAM" id="SSF81296">
    <property type="entry name" value="E set domains"/>
    <property type="match status" value="13"/>
</dbReference>
<evidence type="ECO:0000256" key="4">
    <source>
        <dbReference type="PROSITE-ProRule" id="PRU00087"/>
    </source>
</evidence>
<feature type="compositionally biased region" description="Basic and acidic residues" evidence="5">
    <location>
        <begin position="1"/>
        <end position="10"/>
    </location>
</feature>
<dbReference type="PANTHER" id="PTHR38537:SF8">
    <property type="entry name" value="FILAMIN-A"/>
    <property type="match status" value="1"/>
</dbReference>
<keyword evidence="2" id="KW-0677">Repeat</keyword>
<evidence type="ECO:0000256" key="2">
    <source>
        <dbReference type="ARBA" id="ARBA00022737"/>
    </source>
</evidence>
<dbReference type="InterPro" id="IPR001298">
    <property type="entry name" value="Filamin/ABP280_rpt"/>
</dbReference>
<evidence type="ECO:0000256" key="1">
    <source>
        <dbReference type="ARBA" id="ARBA00009238"/>
    </source>
</evidence>
<dbReference type="Gene3D" id="1.10.418.10">
    <property type="entry name" value="Calponin-like domain"/>
    <property type="match status" value="3"/>
</dbReference>
<feature type="repeat" description="Filamin" evidence="4">
    <location>
        <begin position="830"/>
        <end position="927"/>
    </location>
</feature>
<dbReference type="Pfam" id="PF00307">
    <property type="entry name" value="CH"/>
    <property type="match status" value="3"/>
</dbReference>
<feature type="repeat" description="Filamin" evidence="4">
    <location>
        <begin position="1408"/>
        <end position="1504"/>
    </location>
</feature>
<dbReference type="SMART" id="SM00557">
    <property type="entry name" value="IG_FLMN"/>
    <property type="match status" value="13"/>
</dbReference>
<feature type="repeat" description="Filamin" evidence="4">
    <location>
        <begin position="1505"/>
        <end position="1601"/>
    </location>
</feature>
<comment type="similarity">
    <text evidence="1">Belongs to the filamin family.</text>
</comment>
<evidence type="ECO:0000259" key="6">
    <source>
        <dbReference type="PROSITE" id="PS50021"/>
    </source>
</evidence>
<dbReference type="CDD" id="cd21184">
    <property type="entry name" value="CH_FLN-like_rpt2"/>
    <property type="match status" value="1"/>
</dbReference>
<accession>A0A2B4SAC0</accession>
<dbReference type="Gene3D" id="2.60.40.10">
    <property type="entry name" value="Immunoglobulins"/>
    <property type="match status" value="13"/>
</dbReference>
<dbReference type="GO" id="GO:0030036">
    <property type="term" value="P:actin cytoskeleton organization"/>
    <property type="evidence" value="ECO:0007669"/>
    <property type="project" value="InterPro"/>
</dbReference>
<feature type="repeat" description="Filamin" evidence="4">
    <location>
        <begin position="1023"/>
        <end position="1118"/>
    </location>
</feature>
<dbReference type="STRING" id="50429.A0A2B4SAC0"/>
<feature type="repeat" description="Filamin" evidence="4">
    <location>
        <begin position="1116"/>
        <end position="1215"/>
    </location>
</feature>
<dbReference type="PROSITE" id="PS50194">
    <property type="entry name" value="FILAMIN_REPEAT"/>
    <property type="match status" value="13"/>
</dbReference>
<dbReference type="Proteomes" id="UP000225706">
    <property type="component" value="Unassembled WGS sequence"/>
</dbReference>
<dbReference type="PANTHER" id="PTHR38537">
    <property type="entry name" value="JITTERBUG, ISOFORM N"/>
    <property type="match status" value="1"/>
</dbReference>
<dbReference type="InterPro" id="IPR044801">
    <property type="entry name" value="Filamin"/>
</dbReference>
<evidence type="ECO:0000313" key="8">
    <source>
        <dbReference type="Proteomes" id="UP000225706"/>
    </source>
</evidence>
<evidence type="ECO:0000256" key="3">
    <source>
        <dbReference type="ARBA" id="ARBA00023203"/>
    </source>
</evidence>
<dbReference type="OrthoDB" id="6018813at2759"/>
<feature type="region of interest" description="Disordered" evidence="5">
    <location>
        <begin position="1"/>
        <end position="24"/>
    </location>
</feature>
<proteinExistence type="inferred from homology"/>
<dbReference type="InterPro" id="IPR001589">
    <property type="entry name" value="Actinin_actin-bd_CS"/>
</dbReference>
<sequence length="1628" mass="179940">MTSLIEREQASLKSPRSPGRPTSGQFSFKGSLYVANNEKDWIEIQKNTFTNWCNVQIQPYGVQITSDLAEAFKDGLSLVYLVESISTKKVGRYNKNPKLYAQKLENITSALKLLQNDGIKLVNIGNEDIANGNVKLILGLIWRLILHYQISSSGSASGKQLLLLWLKNAIPDMEIRNVTTDWNDGRALSALNEFCQPGLCPNYKSLNPDAKLSNTSDAMDAAEKNFSIPKVLSPEFFVNPFVDELSMMTYLSYYTQPGSIGEKRTLQFINDSAPGLNVRNFNTDWNDGRKLLQFLEAQCPGIVPGYEDIDRNSPLENAKLGLDIAEEKFGIRKVLTPEELVSPDVDELSIMAYMLQFRTADKLQSHAHIFKADGNGIKRGVRGKTSEFFIYGRKDIGFDGVRVNIRGPGDEDSVPVETQVEADGSLRCKFVPLESGIHTISVKHNGKEVPKGPFQVMVHENVADVTVSGGGIKNAVVFKPAEFVVQTNDENSPPVTAVVEGPTKTANCNMEHLGNGKWRGYFVPREVGEHKIRIEVGDTPLLGSPFTTKVGDPTKCSVAGNETARNPTIGRPASFDVDTSGAGLGELAIQCRGPIGNVPVDVRPTAPGRYNVSFIPNKPGEYNIHFVFNGDDIPGSPVKAVVSDPSRIVAHGDGLHQVTTDSEAEFFITLHGAGDGELKVYGEAPYGHFPVDLLQSPKEKDTYIVRYTPQGVGLHKIHINFAGEPVQGSPYIVKVADPRQVTLDTRELEREPKRFTVRHEVDIPVQVPSSAGEGQLEAAVVGPDQESVPSSVTKDDDGYYHIRFVPRQTGEHRVMVMYGGKEVSSSPYVIRIRDATSMKVKVTEMEQMRTGYSAQKEVDVPIEVPEEVDEISASVQDEDGKPIKSTLTFEPDGLYHVRFVPYKPGRYTVDVRCGGQSIENSPFVMKISEAETVSVKLKEFEKQEGVSYHVGYEVDVPMEIPSEVDEVSAVIYDPDGNIDKSTFKKESDGLHHLKFSPKKIGQYKVDIRCGGRSVENSPFPLNVSQPKTAIVRLRQPEESENKYLVRRELDIALDAAEGTRNLSSYVDGPDSENVPVSFDKGDDGLYHVKFVPYKPGTYKVHVKSNGTPVASSPFLIKVGDPGKVQVAHVRSEELYAERVIKNEVDLAVESSYDMNDEDFSARVTGPDGENVPCHVRKGSDNRHHVRFTPHKAGPYKVDVRYQGEPVQGSPFTVNVTDQGQGGPIVNFNESDRFFENREADIPIVIPEGSSADYLKCRVTDPEMELLDYELTYDRGSNLYHVRFVPKRPGRHRVDVEYDGVPVDGSPFMMNIEGTEGYKRVFATGDGIKGGVVNEKIDFMVDARTAGRGKLTGKLTGVKYHTDVEVTDLKDGRYACHYLVPQAGAYVLSLMWNGQHIPDSPYKVTIREAQAMNAKSCFVEGSMLKEGAGATVGQAMGFSINSKDAGPGQLYVRCQGPTKDCDCTVFDNKDSTYQVQIFPSEVGNHLVYVEWGGRPVHGSPFLVRVGQPPDPSKVRVYGPGLENGLLRNFKGEFLVETKGAGPGTLKIRIHGPRGAFKVEMYRDTSKERSIGVRYNPTEAGRYIINIKWADQHIPGSPFDVTIVETRDELESLNELNDNAVLFQQRDARL</sequence>
<name>A0A2B4SAC0_STYPI</name>